<keyword evidence="4" id="KW-1185">Reference proteome</keyword>
<keyword evidence="2" id="KW-0732">Signal</keyword>
<proteinExistence type="predicted"/>
<dbReference type="RefSeq" id="WP_108887050.1">
    <property type="nucleotide sequence ID" value="NZ_OMOJ01000007.1"/>
</dbReference>
<dbReference type="AlphaFoldDB" id="A0A2R8AYT6"/>
<dbReference type="Proteomes" id="UP000244904">
    <property type="component" value="Unassembled WGS sequence"/>
</dbReference>
<sequence length="59" mass="5722">MKKLSILAAVAVLAAAPAIAQDVTTVDPFLATQGFAEVPAIAIVAGMIGIIAIAASSGT</sequence>
<protein>
    <recommendedName>
        <fullName evidence="5">Ferrochelatase</fullName>
    </recommendedName>
</protein>
<keyword evidence="1" id="KW-0812">Transmembrane</keyword>
<evidence type="ECO:0000313" key="3">
    <source>
        <dbReference type="EMBL" id="SPF81201.1"/>
    </source>
</evidence>
<keyword evidence="1" id="KW-0472">Membrane</keyword>
<evidence type="ECO:0000313" key="4">
    <source>
        <dbReference type="Proteomes" id="UP000244904"/>
    </source>
</evidence>
<feature type="signal peptide" evidence="2">
    <location>
        <begin position="1"/>
        <end position="20"/>
    </location>
</feature>
<gene>
    <name evidence="3" type="ORF">PRI8871_03023</name>
</gene>
<dbReference type="EMBL" id="OMOJ01000007">
    <property type="protein sequence ID" value="SPF81201.1"/>
    <property type="molecule type" value="Genomic_DNA"/>
</dbReference>
<organism evidence="3 4">
    <name type="scientific">Pseudoprimorskyibacter insulae</name>
    <dbReference type="NCBI Taxonomy" id="1695997"/>
    <lineage>
        <taxon>Bacteria</taxon>
        <taxon>Pseudomonadati</taxon>
        <taxon>Pseudomonadota</taxon>
        <taxon>Alphaproteobacteria</taxon>
        <taxon>Rhodobacterales</taxon>
        <taxon>Paracoccaceae</taxon>
        <taxon>Pseudoprimorskyibacter</taxon>
    </lineage>
</organism>
<evidence type="ECO:0000256" key="1">
    <source>
        <dbReference type="SAM" id="Phobius"/>
    </source>
</evidence>
<feature type="chain" id="PRO_5015344061" description="Ferrochelatase" evidence="2">
    <location>
        <begin position="21"/>
        <end position="59"/>
    </location>
</feature>
<evidence type="ECO:0008006" key="5">
    <source>
        <dbReference type="Google" id="ProtNLM"/>
    </source>
</evidence>
<name>A0A2R8AYT6_9RHOB</name>
<evidence type="ECO:0000256" key="2">
    <source>
        <dbReference type="SAM" id="SignalP"/>
    </source>
</evidence>
<feature type="transmembrane region" description="Helical" evidence="1">
    <location>
        <begin position="36"/>
        <end position="55"/>
    </location>
</feature>
<accession>A0A2R8AYT6</accession>
<reference evidence="4" key="1">
    <citation type="submission" date="2018-03" db="EMBL/GenBank/DDBJ databases">
        <authorList>
            <person name="Rodrigo-Torres L."/>
            <person name="Arahal R. D."/>
            <person name="Lucena T."/>
        </authorList>
    </citation>
    <scope>NUCLEOTIDE SEQUENCE [LARGE SCALE GENOMIC DNA]</scope>
    <source>
        <strain evidence="4">CECT 8871</strain>
    </source>
</reference>
<keyword evidence="1" id="KW-1133">Transmembrane helix</keyword>